<evidence type="ECO:0000256" key="10">
    <source>
        <dbReference type="ARBA" id="ARBA00022842"/>
    </source>
</evidence>
<dbReference type="InterPro" id="IPR004532">
    <property type="entry name" value="Phe-tRNA-ligase_IIc_bsu_bact"/>
</dbReference>
<dbReference type="InterPro" id="IPR005147">
    <property type="entry name" value="tRNA_synthase_B5-dom"/>
</dbReference>
<keyword evidence="10 15" id="KW-0460">Magnesium</keyword>
<dbReference type="FunFam" id="3.50.40.10:FF:000001">
    <property type="entry name" value="Phenylalanine--tRNA ligase beta subunit"/>
    <property type="match status" value="1"/>
</dbReference>
<feature type="binding site" evidence="15">
    <location>
        <position position="457"/>
    </location>
    <ligand>
        <name>Mg(2+)</name>
        <dbReference type="ChEBI" id="CHEBI:18420"/>
        <note>shared with alpha subunit</note>
    </ligand>
</feature>
<feature type="binding site" evidence="15">
    <location>
        <position position="466"/>
    </location>
    <ligand>
        <name>Mg(2+)</name>
        <dbReference type="ChEBI" id="CHEBI:18420"/>
        <note>shared with alpha subunit</note>
    </ligand>
</feature>
<dbReference type="Gene3D" id="3.50.40.10">
    <property type="entry name" value="Phenylalanyl-trna Synthetase, Chain B, domain 3"/>
    <property type="match status" value="1"/>
</dbReference>
<gene>
    <name evidence="15" type="primary">pheT</name>
    <name evidence="20" type="ORF">DDIC_11160</name>
</gene>
<dbReference type="Pfam" id="PF03483">
    <property type="entry name" value="B3_4"/>
    <property type="match status" value="1"/>
</dbReference>
<evidence type="ECO:0000313" key="20">
    <source>
        <dbReference type="EMBL" id="QCC86420.1"/>
    </source>
</evidence>
<comment type="subunit">
    <text evidence="3 15">Tetramer of two alpha and two beta subunits.</text>
</comment>
<dbReference type="Gene3D" id="2.40.50.140">
    <property type="entry name" value="Nucleic acid-binding proteins"/>
    <property type="match status" value="1"/>
</dbReference>
<dbReference type="SUPFAM" id="SSF50249">
    <property type="entry name" value="Nucleic acid-binding proteins"/>
    <property type="match status" value="1"/>
</dbReference>
<dbReference type="NCBIfam" id="TIGR00472">
    <property type="entry name" value="pheT_bact"/>
    <property type="match status" value="1"/>
</dbReference>
<dbReference type="EC" id="6.1.1.20" evidence="15"/>
<proteinExistence type="inferred from homology"/>
<dbReference type="PANTHER" id="PTHR10947:SF0">
    <property type="entry name" value="PHENYLALANINE--TRNA LIGASE BETA SUBUNIT"/>
    <property type="match status" value="1"/>
</dbReference>
<dbReference type="AlphaFoldDB" id="A0A4V1CXJ3"/>
<evidence type="ECO:0000256" key="15">
    <source>
        <dbReference type="HAMAP-Rule" id="MF_00283"/>
    </source>
</evidence>
<dbReference type="NCBIfam" id="NF045760">
    <property type="entry name" value="YtpR"/>
    <property type="match status" value="1"/>
</dbReference>
<dbReference type="GO" id="GO:0004826">
    <property type="term" value="F:phenylalanine-tRNA ligase activity"/>
    <property type="evidence" value="ECO:0007669"/>
    <property type="project" value="UniProtKB-UniRule"/>
</dbReference>
<dbReference type="Pfam" id="PF03484">
    <property type="entry name" value="B5"/>
    <property type="match status" value="1"/>
</dbReference>
<evidence type="ECO:0000256" key="1">
    <source>
        <dbReference type="ARBA" id="ARBA00004496"/>
    </source>
</evidence>
<dbReference type="SUPFAM" id="SSF56037">
    <property type="entry name" value="PheT/TilS domain"/>
    <property type="match status" value="1"/>
</dbReference>
<dbReference type="RefSeq" id="WP_136400508.1">
    <property type="nucleotide sequence ID" value="NZ_CP036295.1"/>
</dbReference>
<evidence type="ECO:0000256" key="9">
    <source>
        <dbReference type="ARBA" id="ARBA00022840"/>
    </source>
</evidence>
<keyword evidence="5 16" id="KW-0820">tRNA-binding</keyword>
<dbReference type="PROSITE" id="PS51483">
    <property type="entry name" value="B5"/>
    <property type="match status" value="1"/>
</dbReference>
<reference evidence="20 21" key="1">
    <citation type="submission" date="2019-02" db="EMBL/GenBank/DDBJ databases">
        <title>Complete Genome Sequence of Desulfovibrio desulfuricans IC1, a Sulfonate Utilizing Anaerobe.</title>
        <authorList>
            <person name="Day L.A."/>
            <person name="De Leon K.B."/>
            <person name="Wall J.D."/>
        </authorList>
    </citation>
    <scope>NUCLEOTIDE SEQUENCE [LARGE SCALE GENOMIC DNA]</scope>
    <source>
        <strain evidence="20 21">IC1</strain>
    </source>
</reference>
<evidence type="ECO:0000259" key="19">
    <source>
        <dbReference type="PROSITE" id="PS51483"/>
    </source>
</evidence>
<evidence type="ECO:0000256" key="4">
    <source>
        <dbReference type="ARBA" id="ARBA00022490"/>
    </source>
</evidence>
<dbReference type="Pfam" id="PF03147">
    <property type="entry name" value="FDX-ACB"/>
    <property type="match status" value="1"/>
</dbReference>
<dbReference type="GO" id="GO:0009328">
    <property type="term" value="C:phenylalanine-tRNA ligase complex"/>
    <property type="evidence" value="ECO:0007669"/>
    <property type="project" value="TreeGrafter"/>
</dbReference>
<dbReference type="SUPFAM" id="SSF55681">
    <property type="entry name" value="Class II aaRS and biotin synthetases"/>
    <property type="match status" value="1"/>
</dbReference>
<keyword evidence="7 15" id="KW-0479">Metal-binding</keyword>
<organism evidence="20 21">
    <name type="scientific">Desulfovibrio desulfuricans</name>
    <dbReference type="NCBI Taxonomy" id="876"/>
    <lineage>
        <taxon>Bacteria</taxon>
        <taxon>Pseudomonadati</taxon>
        <taxon>Thermodesulfobacteriota</taxon>
        <taxon>Desulfovibrionia</taxon>
        <taxon>Desulfovibrionales</taxon>
        <taxon>Desulfovibrionaceae</taxon>
        <taxon>Desulfovibrio</taxon>
    </lineage>
</organism>
<keyword evidence="11 16" id="KW-0694">RNA-binding</keyword>
<accession>A0A4V1CXJ3</accession>
<dbReference type="Proteomes" id="UP000297065">
    <property type="component" value="Chromosome"/>
</dbReference>
<dbReference type="Gene3D" id="3.30.56.10">
    <property type="match status" value="2"/>
</dbReference>
<dbReference type="InterPro" id="IPR012340">
    <property type="entry name" value="NA-bd_OB-fold"/>
</dbReference>
<dbReference type="InterPro" id="IPR005146">
    <property type="entry name" value="B3/B4_tRNA-bd"/>
</dbReference>
<dbReference type="InterPro" id="IPR009061">
    <property type="entry name" value="DNA-bd_dom_put_sf"/>
</dbReference>
<dbReference type="OrthoDB" id="9805455at2"/>
<evidence type="ECO:0000256" key="7">
    <source>
        <dbReference type="ARBA" id="ARBA00022723"/>
    </source>
</evidence>
<comment type="catalytic activity">
    <reaction evidence="14 15">
        <text>tRNA(Phe) + L-phenylalanine + ATP = L-phenylalanyl-tRNA(Phe) + AMP + diphosphate + H(+)</text>
        <dbReference type="Rhea" id="RHEA:19413"/>
        <dbReference type="Rhea" id="RHEA-COMP:9668"/>
        <dbReference type="Rhea" id="RHEA-COMP:9699"/>
        <dbReference type="ChEBI" id="CHEBI:15378"/>
        <dbReference type="ChEBI" id="CHEBI:30616"/>
        <dbReference type="ChEBI" id="CHEBI:33019"/>
        <dbReference type="ChEBI" id="CHEBI:58095"/>
        <dbReference type="ChEBI" id="CHEBI:78442"/>
        <dbReference type="ChEBI" id="CHEBI:78531"/>
        <dbReference type="ChEBI" id="CHEBI:456215"/>
        <dbReference type="EC" id="6.1.1.20"/>
    </reaction>
</comment>
<dbReference type="Pfam" id="PF01588">
    <property type="entry name" value="tRNA_bind"/>
    <property type="match status" value="1"/>
</dbReference>
<protein>
    <recommendedName>
        <fullName evidence="15">Phenylalanine--tRNA ligase beta subunit</fullName>
        <ecNumber evidence="15">6.1.1.20</ecNumber>
    </recommendedName>
    <alternativeName>
        <fullName evidence="15">Phenylalanyl-tRNA synthetase beta subunit</fullName>
        <shortName evidence="15">PheRS</shortName>
    </alternativeName>
</protein>
<comment type="cofactor">
    <cofactor evidence="15">
        <name>Mg(2+)</name>
        <dbReference type="ChEBI" id="CHEBI:18420"/>
    </cofactor>
    <text evidence="15">Binds 2 magnesium ions per tetramer.</text>
</comment>
<dbReference type="InterPro" id="IPR005121">
    <property type="entry name" value="Fdx_antiC-bd"/>
</dbReference>
<feature type="domain" description="FDX-ACB" evidence="18">
    <location>
        <begin position="709"/>
        <end position="803"/>
    </location>
</feature>
<dbReference type="InterPro" id="IPR002547">
    <property type="entry name" value="tRNA-bd_dom"/>
</dbReference>
<evidence type="ECO:0000313" key="21">
    <source>
        <dbReference type="Proteomes" id="UP000297065"/>
    </source>
</evidence>
<feature type="domain" description="TRNA-binding" evidence="17">
    <location>
        <begin position="39"/>
        <end position="148"/>
    </location>
</feature>
<dbReference type="SMART" id="SM00896">
    <property type="entry name" value="FDX-ACB"/>
    <property type="match status" value="1"/>
</dbReference>
<feature type="binding site" evidence="15">
    <location>
        <position position="467"/>
    </location>
    <ligand>
        <name>Mg(2+)</name>
        <dbReference type="ChEBI" id="CHEBI:18420"/>
        <note>shared with alpha subunit</note>
    </ligand>
</feature>
<evidence type="ECO:0000256" key="8">
    <source>
        <dbReference type="ARBA" id="ARBA00022741"/>
    </source>
</evidence>
<dbReference type="SMART" id="SM00873">
    <property type="entry name" value="B3_4"/>
    <property type="match status" value="1"/>
</dbReference>
<dbReference type="GO" id="GO:0006432">
    <property type="term" value="P:phenylalanyl-tRNA aminoacylation"/>
    <property type="evidence" value="ECO:0007669"/>
    <property type="project" value="UniProtKB-UniRule"/>
</dbReference>
<dbReference type="SUPFAM" id="SSF46955">
    <property type="entry name" value="Putative DNA-binding domain"/>
    <property type="match status" value="1"/>
</dbReference>
<evidence type="ECO:0000256" key="13">
    <source>
        <dbReference type="ARBA" id="ARBA00023146"/>
    </source>
</evidence>
<evidence type="ECO:0000256" key="11">
    <source>
        <dbReference type="ARBA" id="ARBA00022884"/>
    </source>
</evidence>
<keyword evidence="9 15" id="KW-0067">ATP-binding</keyword>
<evidence type="ECO:0000256" key="12">
    <source>
        <dbReference type="ARBA" id="ARBA00022917"/>
    </source>
</evidence>
<dbReference type="InterPro" id="IPR041616">
    <property type="entry name" value="PheRS_beta_core"/>
</dbReference>
<dbReference type="CDD" id="cd02796">
    <property type="entry name" value="tRNA_bind_bactPheRS"/>
    <property type="match status" value="1"/>
</dbReference>
<keyword evidence="12 15" id="KW-0648">Protein biosynthesis</keyword>
<keyword evidence="13 15" id="KW-0030">Aminoacyl-tRNA synthetase</keyword>
<feature type="domain" description="B5" evidence="19">
    <location>
        <begin position="402"/>
        <end position="479"/>
    </location>
</feature>
<evidence type="ECO:0000256" key="5">
    <source>
        <dbReference type="ARBA" id="ARBA00022555"/>
    </source>
</evidence>
<dbReference type="InterPro" id="IPR020825">
    <property type="entry name" value="Phe-tRNA_synthase-like_B3/B4"/>
</dbReference>
<dbReference type="PROSITE" id="PS50886">
    <property type="entry name" value="TRBD"/>
    <property type="match status" value="1"/>
</dbReference>
<dbReference type="SMART" id="SM00874">
    <property type="entry name" value="B5"/>
    <property type="match status" value="1"/>
</dbReference>
<evidence type="ECO:0000256" key="6">
    <source>
        <dbReference type="ARBA" id="ARBA00022598"/>
    </source>
</evidence>
<evidence type="ECO:0000259" key="18">
    <source>
        <dbReference type="PROSITE" id="PS51447"/>
    </source>
</evidence>
<dbReference type="Gene3D" id="3.30.930.10">
    <property type="entry name" value="Bira Bifunctional Protein, Domain 2"/>
    <property type="match status" value="1"/>
</dbReference>
<dbReference type="GO" id="GO:0000287">
    <property type="term" value="F:magnesium ion binding"/>
    <property type="evidence" value="ECO:0007669"/>
    <property type="project" value="UniProtKB-UniRule"/>
</dbReference>
<dbReference type="InterPro" id="IPR036690">
    <property type="entry name" value="Fdx_antiC-bd_sf"/>
</dbReference>
<dbReference type="CDD" id="cd00769">
    <property type="entry name" value="PheRS_beta_core"/>
    <property type="match status" value="1"/>
</dbReference>
<dbReference type="InterPro" id="IPR033714">
    <property type="entry name" value="tRNA_bind_bactPheRS"/>
</dbReference>
<dbReference type="GO" id="GO:0000049">
    <property type="term" value="F:tRNA binding"/>
    <property type="evidence" value="ECO:0007669"/>
    <property type="project" value="UniProtKB-UniRule"/>
</dbReference>
<name>A0A4V1CXJ3_DESDE</name>
<evidence type="ECO:0000256" key="14">
    <source>
        <dbReference type="ARBA" id="ARBA00049255"/>
    </source>
</evidence>
<evidence type="ECO:0000256" key="2">
    <source>
        <dbReference type="ARBA" id="ARBA00008653"/>
    </source>
</evidence>
<keyword evidence="8 15" id="KW-0547">Nucleotide-binding</keyword>
<dbReference type="EMBL" id="CP036295">
    <property type="protein sequence ID" value="QCC86420.1"/>
    <property type="molecule type" value="Genomic_DNA"/>
</dbReference>
<comment type="similarity">
    <text evidence="2 15">Belongs to the phenylalanyl-tRNA synthetase beta subunit family. Type 1 subfamily.</text>
</comment>
<dbReference type="PANTHER" id="PTHR10947">
    <property type="entry name" value="PHENYLALANYL-TRNA SYNTHETASE BETA CHAIN AND LEUCINE-RICH REPEAT-CONTAINING PROTEIN 47"/>
    <property type="match status" value="1"/>
</dbReference>
<dbReference type="Pfam" id="PF17759">
    <property type="entry name" value="tRNA_synthFbeta"/>
    <property type="match status" value="1"/>
</dbReference>
<dbReference type="PROSITE" id="PS51447">
    <property type="entry name" value="FDX_ACB"/>
    <property type="match status" value="1"/>
</dbReference>
<feature type="binding site" evidence="15">
    <location>
        <position position="463"/>
    </location>
    <ligand>
        <name>Mg(2+)</name>
        <dbReference type="ChEBI" id="CHEBI:18420"/>
        <note>shared with alpha subunit</note>
    </ligand>
</feature>
<keyword evidence="6 15" id="KW-0436">Ligase</keyword>
<evidence type="ECO:0000256" key="3">
    <source>
        <dbReference type="ARBA" id="ARBA00011209"/>
    </source>
</evidence>
<comment type="subcellular location">
    <subcellularLocation>
        <location evidence="1 15">Cytoplasm</location>
    </subcellularLocation>
</comment>
<sequence length="803" mass="87872">MLLSLSWLREFTPYEGTAEALGDRLTMLGLELEDISRPYDGISSIVVGHVVSCDNHPESDHLHVCKVDAGQGELLDIVCGAPNVAAGQKVPVALVGTKMPDGMVIKKAKLRGAPSFGMICSERELGLTEDHSGIMVLPQNFVVGKPLVDQLELDREVLDISITPNRADCLSVLGLARETALACNLPLGIPDLPLQLDASGPEVLVPIDIEDPEHCWLYSGRVITGVKIGPSPMRLRHRLHAHGVRPISNIVDVTNYILFECGQPLHSFDMDKLEGGRIVVRRAHDGDKFTTLDGQERVLTAADLCIRDGARAVALAGVMGGLDSEITDASTNVFLESAVFKPATIRKTSRRLGLSSESSYRFERGIDQQRTVWALDRACAMMAAVSGGRVQRGLSISEPCPFKAASIEFRPARADSLLGVHLANDFDEKVLTGMGCNVDKGENSPVWRVSQPSWRPDLTREADLIEEVGRVHGLDTIAPVLPAIARNLDRAGEPESRFGFWSRLKHWGAGLGLNEAVNYSFVGHKDMDHLTLPREGRISIMNPLSAEQDALRTALAPGLLYDLRNNLAQGAQGLRLFELANIFEADAASETTARETGMLGVLLYGTRYDTAWPQAEGDMDYADLKGVVENLLHYLHLDAPACELAAEHPFLLPGVNILVNGRVVGFMGRVKPAMADEYHARKDVWLAELNLETLREMHDAARVRFEPLPVYPPVRRDITVTAGPGLKVADVTAHVRGLKLALLEDVALVDCFEPKVEQGEEPVRNLTFRLTFRHAERTLKDTEVDKEREKVAQSLVSALGVSI</sequence>
<dbReference type="InterPro" id="IPR045864">
    <property type="entry name" value="aa-tRNA-synth_II/BPL/LPL"/>
</dbReference>
<dbReference type="InterPro" id="IPR045060">
    <property type="entry name" value="Phe-tRNA-ligase_IIc_bsu"/>
</dbReference>
<dbReference type="Gene3D" id="3.30.70.380">
    <property type="entry name" value="Ferrodoxin-fold anticodon-binding domain"/>
    <property type="match status" value="1"/>
</dbReference>
<evidence type="ECO:0000256" key="16">
    <source>
        <dbReference type="PROSITE-ProRule" id="PRU00209"/>
    </source>
</evidence>
<dbReference type="SUPFAM" id="SSF54991">
    <property type="entry name" value="Anticodon-binding domain of PheRS"/>
    <property type="match status" value="1"/>
</dbReference>
<dbReference type="HAMAP" id="MF_00283">
    <property type="entry name" value="Phe_tRNA_synth_beta1"/>
    <property type="match status" value="1"/>
</dbReference>
<dbReference type="GO" id="GO:0005524">
    <property type="term" value="F:ATP binding"/>
    <property type="evidence" value="ECO:0007669"/>
    <property type="project" value="UniProtKB-UniRule"/>
</dbReference>
<dbReference type="FunFam" id="2.40.50.140:FF:000045">
    <property type="entry name" value="Phenylalanine--tRNA ligase beta subunit"/>
    <property type="match status" value="1"/>
</dbReference>
<evidence type="ECO:0000259" key="17">
    <source>
        <dbReference type="PROSITE" id="PS50886"/>
    </source>
</evidence>
<keyword evidence="4 15" id="KW-0963">Cytoplasm</keyword>